<dbReference type="Gene3D" id="3.30.70.920">
    <property type="match status" value="1"/>
</dbReference>
<sequence length="166" mass="18215">MQQGEHDDSLYTPGLDRVDHGILQTLQAEGRISNQDLARRVHLSPAQSNRRHRRLEEGGYIKGYEARLNAERLGLSVTAFVHVAMERGGQLRGVQAFQDAVAHMPQVLECYAVSGDFDYVCKVVARDLKGLSDFLMGTLAQLPGVSGVKSSICLHELKCTGALPLD</sequence>
<accession>A0A7V8JRS7</accession>
<dbReference type="InterPro" id="IPR036388">
    <property type="entry name" value="WH-like_DNA-bd_sf"/>
</dbReference>
<dbReference type="SUPFAM" id="SSF54909">
    <property type="entry name" value="Dimeric alpha+beta barrel"/>
    <property type="match status" value="1"/>
</dbReference>
<dbReference type="SUPFAM" id="SSF46785">
    <property type="entry name" value="Winged helix' DNA-binding domain"/>
    <property type="match status" value="1"/>
</dbReference>
<dbReference type="PRINTS" id="PR00033">
    <property type="entry name" value="HTHASNC"/>
</dbReference>
<dbReference type="InterPro" id="IPR000485">
    <property type="entry name" value="AsnC-type_HTH_dom"/>
</dbReference>
<keyword evidence="3" id="KW-0804">Transcription</keyword>
<feature type="domain" description="HTH asnC-type" evidence="4">
    <location>
        <begin position="15"/>
        <end position="76"/>
    </location>
</feature>
<evidence type="ECO:0000313" key="6">
    <source>
        <dbReference type="Proteomes" id="UP000461670"/>
    </source>
</evidence>
<organism evidence="5 6">
    <name type="scientific">Paracidovorax wautersii</name>
    <dbReference type="NCBI Taxonomy" id="1177982"/>
    <lineage>
        <taxon>Bacteria</taxon>
        <taxon>Pseudomonadati</taxon>
        <taxon>Pseudomonadota</taxon>
        <taxon>Betaproteobacteria</taxon>
        <taxon>Burkholderiales</taxon>
        <taxon>Comamonadaceae</taxon>
        <taxon>Paracidovorax</taxon>
    </lineage>
</organism>
<dbReference type="SMART" id="SM00344">
    <property type="entry name" value="HTH_ASNC"/>
    <property type="match status" value="1"/>
</dbReference>
<comment type="caution">
    <text evidence="5">The sequence shown here is derived from an EMBL/GenBank/DDBJ whole genome shotgun (WGS) entry which is preliminary data.</text>
</comment>
<protein>
    <submittedName>
        <fullName evidence="5">Leucine-responsive regulatory protein</fullName>
    </submittedName>
</protein>
<dbReference type="GO" id="GO:0043565">
    <property type="term" value="F:sequence-specific DNA binding"/>
    <property type="evidence" value="ECO:0007669"/>
    <property type="project" value="InterPro"/>
</dbReference>
<dbReference type="InterPro" id="IPR011008">
    <property type="entry name" value="Dimeric_a/b-barrel"/>
</dbReference>
<dbReference type="GO" id="GO:0005829">
    <property type="term" value="C:cytosol"/>
    <property type="evidence" value="ECO:0007669"/>
    <property type="project" value="TreeGrafter"/>
</dbReference>
<reference evidence="6" key="1">
    <citation type="journal article" date="2020" name="MBio">
        <title>Horizontal gene transfer to a defensive symbiont with a reduced genome amongst a multipartite beetle microbiome.</title>
        <authorList>
            <person name="Waterworth S.C."/>
            <person name="Florez L.V."/>
            <person name="Rees E.R."/>
            <person name="Hertweck C."/>
            <person name="Kaltenpoth M."/>
            <person name="Kwan J.C."/>
        </authorList>
    </citation>
    <scope>NUCLEOTIDE SEQUENCE [LARGE SCALE GENOMIC DNA]</scope>
</reference>
<dbReference type="PANTHER" id="PTHR30154">
    <property type="entry name" value="LEUCINE-RESPONSIVE REGULATORY PROTEIN"/>
    <property type="match status" value="1"/>
</dbReference>
<dbReference type="InterPro" id="IPR019887">
    <property type="entry name" value="Tscrpt_reg_AsnC/Lrp_C"/>
</dbReference>
<keyword evidence="1" id="KW-0805">Transcription regulation</keyword>
<dbReference type="Pfam" id="PF01037">
    <property type="entry name" value="AsnC_trans_reg"/>
    <property type="match status" value="1"/>
</dbReference>
<dbReference type="PROSITE" id="PS50956">
    <property type="entry name" value="HTH_ASNC_2"/>
    <property type="match status" value="1"/>
</dbReference>
<evidence type="ECO:0000313" key="5">
    <source>
        <dbReference type="EMBL" id="KAF1023311.1"/>
    </source>
</evidence>
<keyword evidence="2" id="KW-0238">DNA-binding</keyword>
<evidence type="ECO:0000256" key="3">
    <source>
        <dbReference type="ARBA" id="ARBA00023163"/>
    </source>
</evidence>
<gene>
    <name evidence="5" type="primary">lrp_1</name>
    <name evidence="5" type="ORF">GAK30_00514</name>
</gene>
<dbReference type="EMBL" id="WNDQ01000005">
    <property type="protein sequence ID" value="KAF1023311.1"/>
    <property type="molecule type" value="Genomic_DNA"/>
</dbReference>
<dbReference type="InterPro" id="IPR036390">
    <property type="entry name" value="WH_DNA-bd_sf"/>
</dbReference>
<dbReference type="Pfam" id="PF13412">
    <property type="entry name" value="HTH_24"/>
    <property type="match status" value="1"/>
</dbReference>
<dbReference type="InterPro" id="IPR019888">
    <property type="entry name" value="Tscrpt_reg_AsnC-like"/>
</dbReference>
<evidence type="ECO:0000259" key="4">
    <source>
        <dbReference type="PROSITE" id="PS50956"/>
    </source>
</evidence>
<evidence type="ECO:0000256" key="1">
    <source>
        <dbReference type="ARBA" id="ARBA00023015"/>
    </source>
</evidence>
<proteinExistence type="predicted"/>
<dbReference type="Gene3D" id="1.10.10.10">
    <property type="entry name" value="Winged helix-like DNA-binding domain superfamily/Winged helix DNA-binding domain"/>
    <property type="match status" value="1"/>
</dbReference>
<name>A0A7V8JRS7_9BURK</name>
<dbReference type="AlphaFoldDB" id="A0A7V8JRS7"/>
<dbReference type="PANTHER" id="PTHR30154:SF46">
    <property type="entry name" value="TRANSCRIPTIONAL REGULATORY PROTEIN"/>
    <property type="match status" value="1"/>
</dbReference>
<dbReference type="GO" id="GO:0043200">
    <property type="term" value="P:response to amino acid"/>
    <property type="evidence" value="ECO:0007669"/>
    <property type="project" value="TreeGrafter"/>
</dbReference>
<evidence type="ECO:0000256" key="2">
    <source>
        <dbReference type="ARBA" id="ARBA00023125"/>
    </source>
</evidence>
<dbReference type="Proteomes" id="UP000461670">
    <property type="component" value="Unassembled WGS sequence"/>
</dbReference>